<proteinExistence type="predicted"/>
<gene>
    <name evidence="2" type="ORF">HME9304_01786</name>
</gene>
<protein>
    <submittedName>
        <fullName evidence="2">Uncharacterized protein</fullName>
    </submittedName>
</protein>
<reference evidence="2 3" key="1">
    <citation type="submission" date="2018-06" db="EMBL/GenBank/DDBJ databases">
        <title>Spongiibacterium sp. HME9304 Genome sequencing and assembly.</title>
        <authorList>
            <person name="Kang H."/>
            <person name="Kim H."/>
            <person name="Joh K."/>
        </authorList>
    </citation>
    <scope>NUCLEOTIDE SEQUENCE [LARGE SCALE GENOMIC DNA]</scope>
    <source>
        <strain evidence="2 3">HME9304</strain>
    </source>
</reference>
<name>A0A2Z4LS93_9FLAO</name>
<evidence type="ECO:0000313" key="3">
    <source>
        <dbReference type="Proteomes" id="UP000248536"/>
    </source>
</evidence>
<feature type="coiled-coil region" evidence="1">
    <location>
        <begin position="138"/>
        <end position="172"/>
    </location>
</feature>
<dbReference type="KEGG" id="spon:HME9304_01786"/>
<keyword evidence="1" id="KW-0175">Coiled coil</keyword>
<dbReference type="InterPro" id="IPR048012">
    <property type="entry name" value="BfmA-like_N"/>
</dbReference>
<organism evidence="2 3">
    <name type="scientific">Flagellimonas maritima</name>
    <dbReference type="NCBI Taxonomy" id="1383885"/>
    <lineage>
        <taxon>Bacteria</taxon>
        <taxon>Pseudomonadati</taxon>
        <taxon>Bacteroidota</taxon>
        <taxon>Flavobacteriia</taxon>
        <taxon>Flavobacteriales</taxon>
        <taxon>Flavobacteriaceae</taxon>
        <taxon>Flagellimonas</taxon>
    </lineage>
</organism>
<sequence>MKLLARRSGKSETEYANRMVLYIFNTGLDIYTEIAPNVPDQLKKLEKKFIGFLKKREQDFFVPMEKSFREMVRVHNQTLETLDILHPGEIGFESSQKKEAKNKEQPSFKIPEVQGSKIGDLIIPEEAQKIEIKSEETNQFTEEKKEEYLVKIERAEKEKKTFEKELKYLLKNIVPSNSISGPKFTCNLPQKEIDRINHLVDGN</sequence>
<keyword evidence="3" id="KW-1185">Reference proteome</keyword>
<dbReference type="AlphaFoldDB" id="A0A2Z4LS93"/>
<evidence type="ECO:0000256" key="1">
    <source>
        <dbReference type="SAM" id="Coils"/>
    </source>
</evidence>
<evidence type="ECO:0000313" key="2">
    <source>
        <dbReference type="EMBL" id="AWX44781.1"/>
    </source>
</evidence>
<accession>A0A2Z4LS93</accession>
<dbReference type="EMBL" id="CP030104">
    <property type="protein sequence ID" value="AWX44781.1"/>
    <property type="molecule type" value="Genomic_DNA"/>
</dbReference>
<dbReference type="Proteomes" id="UP000248536">
    <property type="component" value="Chromosome"/>
</dbReference>
<dbReference type="NCBIfam" id="NF041200">
    <property type="entry name" value="mob_BfmA_Nterm"/>
    <property type="match status" value="1"/>
</dbReference>